<evidence type="ECO:0000256" key="4">
    <source>
        <dbReference type="ARBA" id="ARBA00022723"/>
    </source>
</evidence>
<dbReference type="EMBL" id="FM178379">
    <property type="protein sequence ID" value="CAQ80252.1"/>
    <property type="molecule type" value="Genomic_DNA"/>
</dbReference>
<dbReference type="InterPro" id="IPR011055">
    <property type="entry name" value="Dup_hybrid_motif"/>
</dbReference>
<evidence type="ECO:0000256" key="5">
    <source>
        <dbReference type="ARBA" id="ARBA00022801"/>
    </source>
</evidence>
<reference evidence="11 12" key="1">
    <citation type="journal article" date="2008" name="BMC Genomics">
        <title>The genome sequence of the fish pathogen Aliivibrio salmonicida strain LFI1238 shows extensive evidence of gene decay.</title>
        <authorList>
            <person name="Hjerde E."/>
            <person name="Lorentzen M.S."/>
            <person name="Holden M.T."/>
            <person name="Seeger K."/>
            <person name="Paulsen S."/>
            <person name="Bason N."/>
            <person name="Churcher C."/>
            <person name="Harris D."/>
            <person name="Norbertczak H."/>
            <person name="Quail M.A."/>
            <person name="Sanders S."/>
            <person name="Thurston S."/>
            <person name="Parkhill J."/>
            <person name="Willassen N.P."/>
            <person name="Thomson N.R."/>
        </authorList>
    </citation>
    <scope>NUCLEOTIDE SEQUENCE [LARGE SCALE GENOMIC DNA]</scope>
    <source>
        <strain evidence="11 12">LFI1238</strain>
    </source>
</reference>
<keyword evidence="7" id="KW-0482">Metalloprotease</keyword>
<proteinExistence type="predicted"/>
<dbReference type="HOGENOM" id="CLU_026846_0_1_6"/>
<dbReference type="Gene3D" id="2.70.70.10">
    <property type="entry name" value="Glucose Permease (Domain IIA)"/>
    <property type="match status" value="1"/>
</dbReference>
<keyword evidence="6" id="KW-0862">Zinc</keyword>
<dbReference type="GO" id="GO:0030313">
    <property type="term" value="C:cell envelope"/>
    <property type="evidence" value="ECO:0007669"/>
    <property type="project" value="UniProtKB-SubCell"/>
</dbReference>
<evidence type="ECO:0000256" key="8">
    <source>
        <dbReference type="ARBA" id="ARBA00060568"/>
    </source>
</evidence>
<evidence type="ECO:0000256" key="2">
    <source>
        <dbReference type="ARBA" id="ARBA00004196"/>
    </source>
</evidence>
<dbReference type="InterPro" id="IPR050570">
    <property type="entry name" value="Cell_wall_metabolism_enzyme"/>
</dbReference>
<keyword evidence="5" id="KW-0378">Hydrolase</keyword>
<dbReference type="RefSeq" id="WP_012551038.1">
    <property type="nucleotide sequence ID" value="NC_011312.1"/>
</dbReference>
<dbReference type="GO" id="GO:0046872">
    <property type="term" value="F:metal ion binding"/>
    <property type="evidence" value="ECO:0007669"/>
    <property type="project" value="UniProtKB-KW"/>
</dbReference>
<dbReference type="InterPro" id="IPR018392">
    <property type="entry name" value="LysM"/>
</dbReference>
<evidence type="ECO:0000259" key="10">
    <source>
        <dbReference type="PROSITE" id="PS51782"/>
    </source>
</evidence>
<keyword evidence="9" id="KW-0812">Transmembrane</keyword>
<dbReference type="InterPro" id="IPR045834">
    <property type="entry name" value="Csd3_N2"/>
</dbReference>
<organism evidence="11 12">
    <name type="scientific">Aliivibrio salmonicida (strain LFI1238)</name>
    <name type="common">Vibrio salmonicida (strain LFI1238)</name>
    <dbReference type="NCBI Taxonomy" id="316275"/>
    <lineage>
        <taxon>Bacteria</taxon>
        <taxon>Pseudomonadati</taxon>
        <taxon>Pseudomonadota</taxon>
        <taxon>Gammaproteobacteria</taxon>
        <taxon>Vibrionales</taxon>
        <taxon>Vibrionaceae</taxon>
        <taxon>Aliivibrio</taxon>
    </lineage>
</organism>
<name>B6EL00_ALISL</name>
<dbReference type="Pfam" id="PF19425">
    <property type="entry name" value="Csd3_N2"/>
    <property type="match status" value="1"/>
</dbReference>
<protein>
    <submittedName>
        <fullName evidence="11">Membrane associated peptidase</fullName>
    </submittedName>
</protein>
<dbReference type="InterPro" id="IPR016047">
    <property type="entry name" value="M23ase_b-sheet_dom"/>
</dbReference>
<comment type="pathway">
    <text evidence="8">Cell wall degradation; peptidoglycan degradation.</text>
</comment>
<dbReference type="Proteomes" id="UP000001730">
    <property type="component" value="Chromosome 1"/>
</dbReference>
<dbReference type="PANTHER" id="PTHR21666">
    <property type="entry name" value="PEPTIDASE-RELATED"/>
    <property type="match status" value="1"/>
</dbReference>
<accession>B6EL00</accession>
<evidence type="ECO:0000256" key="6">
    <source>
        <dbReference type="ARBA" id="ARBA00022833"/>
    </source>
</evidence>
<dbReference type="PROSITE" id="PS51782">
    <property type="entry name" value="LYSM"/>
    <property type="match status" value="1"/>
</dbReference>
<evidence type="ECO:0000313" key="12">
    <source>
        <dbReference type="Proteomes" id="UP000001730"/>
    </source>
</evidence>
<keyword evidence="9" id="KW-1133">Transmembrane helix</keyword>
<dbReference type="GO" id="GO:0006508">
    <property type="term" value="P:proteolysis"/>
    <property type="evidence" value="ECO:0007669"/>
    <property type="project" value="UniProtKB-KW"/>
</dbReference>
<comment type="subcellular location">
    <subcellularLocation>
        <location evidence="2">Cell envelope</location>
    </subcellularLocation>
</comment>
<dbReference type="AlphaFoldDB" id="B6EL00"/>
<dbReference type="KEGG" id="vsa:VSAL_I2568"/>
<dbReference type="SUPFAM" id="SSF51261">
    <property type="entry name" value="Duplicated hybrid motif"/>
    <property type="match status" value="1"/>
</dbReference>
<keyword evidence="4" id="KW-0479">Metal-binding</keyword>
<dbReference type="FunFam" id="2.70.70.10:FF:000002">
    <property type="entry name" value="Murein DD-endopeptidase MepM"/>
    <property type="match status" value="1"/>
</dbReference>
<dbReference type="Pfam" id="PF01551">
    <property type="entry name" value="Peptidase_M23"/>
    <property type="match status" value="1"/>
</dbReference>
<keyword evidence="3" id="KW-0645">Protease</keyword>
<dbReference type="eggNOG" id="COG0739">
    <property type="taxonomic scope" value="Bacteria"/>
</dbReference>
<dbReference type="Gene3D" id="3.10.450.350">
    <property type="match status" value="2"/>
</dbReference>
<evidence type="ECO:0000256" key="3">
    <source>
        <dbReference type="ARBA" id="ARBA00022670"/>
    </source>
</evidence>
<evidence type="ECO:0000256" key="7">
    <source>
        <dbReference type="ARBA" id="ARBA00023049"/>
    </source>
</evidence>
<evidence type="ECO:0000256" key="1">
    <source>
        <dbReference type="ARBA" id="ARBA00001947"/>
    </source>
</evidence>
<evidence type="ECO:0000313" key="11">
    <source>
        <dbReference type="EMBL" id="CAQ80252.1"/>
    </source>
</evidence>
<feature type="transmembrane region" description="Helical" evidence="9">
    <location>
        <begin position="12"/>
        <end position="31"/>
    </location>
</feature>
<keyword evidence="9" id="KW-0472">Membrane</keyword>
<dbReference type="CDD" id="cd12797">
    <property type="entry name" value="M23_peptidase"/>
    <property type="match status" value="1"/>
</dbReference>
<dbReference type="GO" id="GO:0004222">
    <property type="term" value="F:metalloendopeptidase activity"/>
    <property type="evidence" value="ECO:0007669"/>
    <property type="project" value="TreeGrafter"/>
</dbReference>
<sequence length="436" mass="48774">MILSKLTRIPVIHRILIGLCSAGVVAAIATIPGSVAPDSGFYKLNVGQTYPTEIRQEALISHEQSGKNQQLIWETYTVKSGESASVLFNRVGLSARQLYNLTSSDKEIETQLTRLRPGDKLKFGFNQNQEIIQLIRPISQFETYRISKVGDGYLGLLEKQEIETQLNYTKATITSNFWNASITAGLNPNQIMELAGIFGWDIDFALDIRAGDTFTVLYEEKYSKGEYAGKGNIIATTFTNRGDTFTAIRNDKNGNFYEPNGRAMKKAFLRSPINFRYVSSNFNPRRLHPVTGQRTAHRGTDYVAPVGTPIWAAGDGVVDKSGYNQFNGNYVFIRHSNTYITKYLHMTKRYVKAGQRVKQGDTVGTLGGTGRVTGPHLHYEFLVNGVHKDSRTVSLPQSKSLTGKDKKEFEVVAKQRLKELNQYSQFIVGTHPVLTH</sequence>
<comment type="cofactor">
    <cofactor evidence="1">
        <name>Zn(2+)</name>
        <dbReference type="ChEBI" id="CHEBI:29105"/>
    </cofactor>
</comment>
<evidence type="ECO:0000256" key="9">
    <source>
        <dbReference type="SAM" id="Phobius"/>
    </source>
</evidence>
<dbReference type="PANTHER" id="PTHR21666:SF288">
    <property type="entry name" value="CELL DIVISION PROTEIN YTFB"/>
    <property type="match status" value="1"/>
</dbReference>
<keyword evidence="12" id="KW-1185">Reference proteome</keyword>
<gene>
    <name evidence="11" type="ordered locus">VSAL_I2568</name>
</gene>
<feature type="domain" description="LysM" evidence="10">
    <location>
        <begin position="74"/>
        <end position="123"/>
    </location>
</feature>